<dbReference type="RefSeq" id="WP_009532341.1">
    <property type="nucleotide sequence ID" value="NZ_JH590861.1"/>
</dbReference>
<name>A0AA36Y6A8_9FIRM</name>
<accession>A0AA36Y6A8</accession>
<keyword evidence="3" id="KW-1185">Reference proteome</keyword>
<feature type="chain" id="PRO_5041243613" description="Lipoprotein" evidence="1">
    <location>
        <begin position="23"/>
        <end position="293"/>
    </location>
</feature>
<keyword evidence="1" id="KW-0732">Signal</keyword>
<evidence type="ECO:0000313" key="2">
    <source>
        <dbReference type="EMBL" id="EHO17654.1"/>
    </source>
</evidence>
<proteinExistence type="predicted"/>
<protein>
    <recommendedName>
        <fullName evidence="4">Lipoprotein</fullName>
    </recommendedName>
</protein>
<dbReference type="PROSITE" id="PS51257">
    <property type="entry name" value="PROKAR_LIPOPROTEIN"/>
    <property type="match status" value="1"/>
</dbReference>
<sequence>MGKKRLAAALVLALAVTLGACAQKQSTAKKSGADSGKHATAPQIESFLAVDQEWYAITVEGIEKGKRNQYIVNLSLENKTDDKELLFRMTAVSGDDLLLEAYCTPKVKAGKTVKEQVVFRENPNYDMWDFHDLKFTFDVEDAADIGARRDTPDVFHIYPYGKGSGTSFVRRAGENERVLEENENFRVTLLKTGFEDGAYCANLYLENIGDKPYFFEFDNVSADDCMMHESFDENLDVGEKTFLTVSCEEEELKKYQLTEVKKLEFTLRAGEGRYFFDEPTFEKTFTVTAGEEA</sequence>
<dbReference type="Proteomes" id="UP000018466">
    <property type="component" value="Unassembled WGS sequence"/>
</dbReference>
<gene>
    <name evidence="2" type="ORF">HMPREF9623_00508</name>
</gene>
<feature type="signal peptide" evidence="1">
    <location>
        <begin position="1"/>
        <end position="22"/>
    </location>
</feature>
<evidence type="ECO:0000256" key="1">
    <source>
        <dbReference type="SAM" id="SignalP"/>
    </source>
</evidence>
<dbReference type="EMBL" id="AGEL01000004">
    <property type="protein sequence ID" value="EHO17654.1"/>
    <property type="molecule type" value="Genomic_DNA"/>
</dbReference>
<organism evidence="2 3">
    <name type="scientific">Stomatobaculum longum</name>
    <dbReference type="NCBI Taxonomy" id="796942"/>
    <lineage>
        <taxon>Bacteria</taxon>
        <taxon>Bacillati</taxon>
        <taxon>Bacillota</taxon>
        <taxon>Clostridia</taxon>
        <taxon>Lachnospirales</taxon>
        <taxon>Lachnospiraceae</taxon>
        <taxon>Stomatobaculum</taxon>
    </lineage>
</organism>
<evidence type="ECO:0008006" key="4">
    <source>
        <dbReference type="Google" id="ProtNLM"/>
    </source>
</evidence>
<reference evidence="2 3" key="1">
    <citation type="submission" date="2011-10" db="EMBL/GenBank/DDBJ databases">
        <title>The Genome Sequence of Lachnospiraceae bacterium ACC2.</title>
        <authorList>
            <consortium name="The Broad Institute Genome Sequencing Platform"/>
            <person name="Earl A."/>
            <person name="Ward D."/>
            <person name="Feldgarden M."/>
            <person name="Gevers D."/>
            <person name="Sizova M."/>
            <person name="Hazen A."/>
            <person name="Epstein S."/>
            <person name="Young S.K."/>
            <person name="Zeng Q."/>
            <person name="Gargeya S."/>
            <person name="Fitzgerald M."/>
            <person name="Haas B."/>
            <person name="Abouelleil A."/>
            <person name="Alvarado L."/>
            <person name="Arachchi H.M."/>
            <person name="Berlin A."/>
            <person name="Brown A."/>
            <person name="Chapman S.B."/>
            <person name="Chen Z."/>
            <person name="Dunbar C."/>
            <person name="Freedman E."/>
            <person name="Gearin G."/>
            <person name="Goldberg J."/>
            <person name="Griggs A."/>
            <person name="Gujja S."/>
            <person name="Heiman D."/>
            <person name="Howarth C."/>
            <person name="Larson L."/>
            <person name="Lui A."/>
            <person name="MacDonald P.J.P."/>
            <person name="Montmayeur A."/>
            <person name="Murphy C."/>
            <person name="Neiman D."/>
            <person name="Pearson M."/>
            <person name="Priest M."/>
            <person name="Roberts A."/>
            <person name="Saif S."/>
            <person name="Shea T."/>
            <person name="Shenoy N."/>
            <person name="Sisk P."/>
            <person name="Stolte C."/>
            <person name="Sykes S."/>
            <person name="Wortman J."/>
            <person name="Nusbaum C."/>
            <person name="Birren B."/>
        </authorList>
    </citation>
    <scope>NUCLEOTIDE SEQUENCE [LARGE SCALE GENOMIC DNA]</scope>
    <source>
        <strain evidence="2 3">ACC2</strain>
    </source>
</reference>
<dbReference type="AlphaFoldDB" id="A0AA36Y6A8"/>
<comment type="caution">
    <text evidence="2">The sequence shown here is derived from an EMBL/GenBank/DDBJ whole genome shotgun (WGS) entry which is preliminary data.</text>
</comment>
<dbReference type="GeneID" id="86940285"/>
<evidence type="ECO:0000313" key="3">
    <source>
        <dbReference type="Proteomes" id="UP000018466"/>
    </source>
</evidence>